<sequence>MAPSLPSRPADVLVVGAGFAGAIMAERIASVLDLRVLVVDRREHIAGNAYDELDEHGIRIHRYGPHLFHANSDKVVAFLSRFTDWWPYEHRVRASVGEQLLPVPINLDTINARYGAGLSEGDVEAWLAAQAEPMSHVRTAEDAVVARMGRAVYEDFFRGYTRKQWGLDPRQLDASVTARIPVRTDRDDRYFTDRFQALPAEGYTAMFARILDHPNIEVRLGTEYAEAAAHAGHRHLVYTGCIDEFFERRFGALPYRSLTFDLRHEPTPGGATVLPVGQVNFPSEDVAHTRVTEFRHFQPAEPRAVTALAFEYPSATGDPFYPIPRPANRERYRQYQVLARTRSDVTFVGRLARYQYLNMDQVTGQALATFAERAAVIAASARRPVARAA</sequence>
<comment type="similarity">
    <text evidence="2">Belongs to the UDP-galactopyranose/dTDP-fucopyranose mutase family.</text>
</comment>
<dbReference type="EC" id="5.4.99.9" evidence="7"/>
<dbReference type="Proteomes" id="UP000321805">
    <property type="component" value="Chromosome"/>
</dbReference>
<comment type="cofactor">
    <cofactor evidence="1">
        <name>FAD</name>
        <dbReference type="ChEBI" id="CHEBI:57692"/>
    </cofactor>
</comment>
<dbReference type="Pfam" id="PF03275">
    <property type="entry name" value="GLF"/>
    <property type="match status" value="1"/>
</dbReference>
<name>A0A5B8U1M2_9ACTN</name>
<keyword evidence="3" id="KW-0285">Flavoprotein</keyword>
<evidence type="ECO:0000256" key="3">
    <source>
        <dbReference type="ARBA" id="ARBA00022630"/>
    </source>
</evidence>
<evidence type="ECO:0000256" key="1">
    <source>
        <dbReference type="ARBA" id="ARBA00001974"/>
    </source>
</evidence>
<dbReference type="EMBL" id="CP042430">
    <property type="protein sequence ID" value="QEC46878.1"/>
    <property type="molecule type" value="Genomic_DNA"/>
</dbReference>
<keyword evidence="4" id="KW-0274">FAD</keyword>
<dbReference type="GO" id="GO:0050660">
    <property type="term" value="F:flavin adenine dinucleotide binding"/>
    <property type="evidence" value="ECO:0007669"/>
    <property type="project" value="TreeGrafter"/>
</dbReference>
<feature type="domain" description="UDP-galactopyranose mutase C-terminal" evidence="6">
    <location>
        <begin position="156"/>
        <end position="356"/>
    </location>
</feature>
<protein>
    <submittedName>
        <fullName evidence="7">UDP-galactopyranose mutase</fullName>
        <ecNumber evidence="7">5.4.99.9</ecNumber>
    </submittedName>
</protein>
<dbReference type="Pfam" id="PF13450">
    <property type="entry name" value="NAD_binding_8"/>
    <property type="match status" value="1"/>
</dbReference>
<dbReference type="RefSeq" id="WP_146916605.1">
    <property type="nucleotide sequence ID" value="NZ_CP042430.1"/>
</dbReference>
<dbReference type="SUPFAM" id="SSF51971">
    <property type="entry name" value="Nucleotide-binding domain"/>
    <property type="match status" value="1"/>
</dbReference>
<proteinExistence type="inferred from homology"/>
<evidence type="ECO:0000313" key="8">
    <source>
        <dbReference type="Proteomes" id="UP000321805"/>
    </source>
</evidence>
<keyword evidence="5 7" id="KW-0413">Isomerase</keyword>
<accession>A0A5B8U1M2</accession>
<keyword evidence="8" id="KW-1185">Reference proteome</keyword>
<dbReference type="GO" id="GO:0005829">
    <property type="term" value="C:cytosol"/>
    <property type="evidence" value="ECO:0007669"/>
    <property type="project" value="TreeGrafter"/>
</dbReference>
<evidence type="ECO:0000313" key="7">
    <source>
        <dbReference type="EMBL" id="QEC46878.1"/>
    </source>
</evidence>
<evidence type="ECO:0000259" key="6">
    <source>
        <dbReference type="Pfam" id="PF03275"/>
    </source>
</evidence>
<dbReference type="InterPro" id="IPR004379">
    <property type="entry name" value="UDP-GALP_mutase"/>
</dbReference>
<dbReference type="OrthoDB" id="9769600at2"/>
<dbReference type="InterPro" id="IPR015899">
    <property type="entry name" value="UDP-GalPyranose_mutase_C"/>
</dbReference>
<evidence type="ECO:0000256" key="2">
    <source>
        <dbReference type="ARBA" id="ARBA00009321"/>
    </source>
</evidence>
<dbReference type="GO" id="GO:0008767">
    <property type="term" value="F:UDP-galactopyranose mutase activity"/>
    <property type="evidence" value="ECO:0007669"/>
    <property type="project" value="UniProtKB-EC"/>
</dbReference>
<gene>
    <name evidence="7" type="primary">glf</name>
    <name evidence="7" type="ORF">FSW04_04245</name>
</gene>
<dbReference type="NCBIfam" id="TIGR00031">
    <property type="entry name" value="UDP-GALP_mutase"/>
    <property type="match status" value="1"/>
</dbReference>
<reference evidence="7 8" key="1">
    <citation type="journal article" date="2018" name="J. Microbiol.">
        <title>Baekduia soli gen. nov., sp. nov., a novel bacterium isolated from the soil of Baekdu Mountain and proposal of a novel family name, Baekduiaceae fam. nov.</title>
        <authorList>
            <person name="An D.S."/>
            <person name="Siddiqi M.Z."/>
            <person name="Kim K.H."/>
            <person name="Yu H.S."/>
            <person name="Im W.T."/>
        </authorList>
    </citation>
    <scope>NUCLEOTIDE SEQUENCE [LARGE SCALE GENOMIC DNA]</scope>
    <source>
        <strain evidence="7 8">BR7-21</strain>
    </source>
</reference>
<evidence type="ECO:0000256" key="5">
    <source>
        <dbReference type="ARBA" id="ARBA00023235"/>
    </source>
</evidence>
<dbReference type="PANTHER" id="PTHR21197:SF0">
    <property type="entry name" value="UDP-GALACTOPYRANOSE MUTASE"/>
    <property type="match status" value="1"/>
</dbReference>
<dbReference type="PANTHER" id="PTHR21197">
    <property type="entry name" value="UDP-GALACTOPYRANOSE MUTASE"/>
    <property type="match status" value="1"/>
</dbReference>
<dbReference type="SUPFAM" id="SSF54373">
    <property type="entry name" value="FAD-linked reductases, C-terminal domain"/>
    <property type="match status" value="1"/>
</dbReference>
<dbReference type="KEGG" id="bsol:FSW04_04245"/>
<evidence type="ECO:0000256" key="4">
    <source>
        <dbReference type="ARBA" id="ARBA00022827"/>
    </source>
</evidence>
<organism evidence="7 8">
    <name type="scientific">Baekduia soli</name>
    <dbReference type="NCBI Taxonomy" id="496014"/>
    <lineage>
        <taxon>Bacteria</taxon>
        <taxon>Bacillati</taxon>
        <taxon>Actinomycetota</taxon>
        <taxon>Thermoleophilia</taxon>
        <taxon>Solirubrobacterales</taxon>
        <taxon>Baekduiaceae</taxon>
        <taxon>Baekduia</taxon>
    </lineage>
</organism>
<dbReference type="AlphaFoldDB" id="A0A5B8U1M2"/>
<dbReference type="Gene3D" id="3.40.50.720">
    <property type="entry name" value="NAD(P)-binding Rossmann-like Domain"/>
    <property type="match status" value="3"/>
</dbReference>